<organism evidence="1 2">
    <name type="scientific">Trinickia terrae</name>
    <dbReference type="NCBI Taxonomy" id="2571161"/>
    <lineage>
        <taxon>Bacteria</taxon>
        <taxon>Pseudomonadati</taxon>
        <taxon>Pseudomonadota</taxon>
        <taxon>Betaproteobacteria</taxon>
        <taxon>Burkholderiales</taxon>
        <taxon>Burkholderiaceae</taxon>
        <taxon>Trinickia</taxon>
    </lineage>
</organism>
<evidence type="ECO:0008006" key="3">
    <source>
        <dbReference type="Google" id="ProtNLM"/>
    </source>
</evidence>
<comment type="caution">
    <text evidence="1">The sequence shown here is derived from an EMBL/GenBank/DDBJ whole genome shotgun (WGS) entry which is preliminary data.</text>
</comment>
<accession>A0A4U1I248</accession>
<reference evidence="1 2" key="1">
    <citation type="submission" date="2019-04" db="EMBL/GenBank/DDBJ databases">
        <title>Trinickia sp. 7GSK02, isolated from subtropical forest soil.</title>
        <authorList>
            <person name="Gao Z.-H."/>
            <person name="Qiu L.-H."/>
        </authorList>
    </citation>
    <scope>NUCLEOTIDE SEQUENCE [LARGE SCALE GENOMIC DNA]</scope>
    <source>
        <strain evidence="1 2">7GSK02</strain>
    </source>
</reference>
<dbReference type="Proteomes" id="UP000305539">
    <property type="component" value="Unassembled WGS sequence"/>
</dbReference>
<gene>
    <name evidence="1" type="ORF">FAZ69_18230</name>
</gene>
<dbReference type="RefSeq" id="WP_136896480.1">
    <property type="nucleotide sequence ID" value="NZ_SWJE01000009.1"/>
</dbReference>
<dbReference type="EMBL" id="SWJE01000009">
    <property type="protein sequence ID" value="TKC87271.1"/>
    <property type="molecule type" value="Genomic_DNA"/>
</dbReference>
<dbReference type="SUPFAM" id="SSF56219">
    <property type="entry name" value="DNase I-like"/>
    <property type="match status" value="1"/>
</dbReference>
<evidence type="ECO:0000313" key="1">
    <source>
        <dbReference type="EMBL" id="TKC87271.1"/>
    </source>
</evidence>
<protein>
    <recommendedName>
        <fullName evidence="3">Endonuclease/exonuclease/phosphatase domain-containing protein</fullName>
    </recommendedName>
</protein>
<dbReference type="OrthoDB" id="1186159at2"/>
<keyword evidence="2" id="KW-1185">Reference proteome</keyword>
<evidence type="ECO:0000313" key="2">
    <source>
        <dbReference type="Proteomes" id="UP000305539"/>
    </source>
</evidence>
<sequence>MTRVVFWNLQKFGINKINDPSTERSPGQGGLTDQRASHERGVVVARVLIAANPDIIVLIEVASGDTSPDTLASNSGGMEGLLYLLDGLRAAAPGAGWRLVPPLRIGLGGRSETVGVFYRGALADGDLLYFTGPNGWQGAWAGHSVMPMPGVVIPINPYPVAGLVTPDLSNLLAPQRIVPPNALHNGNAYENMLAARVAYRPVPGFPYAVTGDDFVDFGEYRQPYMVTFTRTDAFGNVRNDLTIFAVHPSPQGILPTQFRTYLTYLQDVVAARGALETRIIGGDFNLRLLAADGADSGAYAPLNDPPNYAYEPLLTSPGAPLDENDLEAFKGYFATHIREAGDLTVDSLFLWSSEEVDSPYPGYGYIGSNFAPDFESVDNILVWPRVDRAYNTTIMNVLTGAPFNEVAPPPAGAPAGGPLPAGNLRSSMTNPAGWNALIVPVPGAVPNFVAIPIPPAPNAPAGYTQGDRNNLTSWANYGHLKSTSDHFAIVADI</sequence>
<dbReference type="InterPro" id="IPR036691">
    <property type="entry name" value="Endo/exonu/phosph_ase_sf"/>
</dbReference>
<dbReference type="AlphaFoldDB" id="A0A4U1I248"/>
<name>A0A4U1I248_9BURK</name>
<proteinExistence type="predicted"/>